<feature type="region of interest" description="Disordered" evidence="1">
    <location>
        <begin position="101"/>
        <end position="149"/>
    </location>
</feature>
<dbReference type="EMBL" id="SRLO01001816">
    <property type="protein sequence ID" value="TNN35183.1"/>
    <property type="molecule type" value="Genomic_DNA"/>
</dbReference>
<comment type="caution">
    <text evidence="2">The sequence shown here is derived from an EMBL/GenBank/DDBJ whole genome shotgun (WGS) entry which is preliminary data.</text>
</comment>
<name>A0A4Z2F2N9_9TELE</name>
<evidence type="ECO:0000313" key="2">
    <source>
        <dbReference type="EMBL" id="TNN35183.1"/>
    </source>
</evidence>
<dbReference type="AlphaFoldDB" id="A0A4Z2F2N9"/>
<protein>
    <submittedName>
        <fullName evidence="2">Uncharacterized protein</fullName>
    </submittedName>
</protein>
<proteinExistence type="predicted"/>
<evidence type="ECO:0000256" key="1">
    <source>
        <dbReference type="SAM" id="MobiDB-lite"/>
    </source>
</evidence>
<keyword evidence="3" id="KW-1185">Reference proteome</keyword>
<gene>
    <name evidence="2" type="ORF">EYF80_054656</name>
</gene>
<feature type="region of interest" description="Disordered" evidence="1">
    <location>
        <begin position="1"/>
        <end position="82"/>
    </location>
</feature>
<organism evidence="2 3">
    <name type="scientific">Liparis tanakae</name>
    <name type="common">Tanaka's snailfish</name>
    <dbReference type="NCBI Taxonomy" id="230148"/>
    <lineage>
        <taxon>Eukaryota</taxon>
        <taxon>Metazoa</taxon>
        <taxon>Chordata</taxon>
        <taxon>Craniata</taxon>
        <taxon>Vertebrata</taxon>
        <taxon>Euteleostomi</taxon>
        <taxon>Actinopterygii</taxon>
        <taxon>Neopterygii</taxon>
        <taxon>Teleostei</taxon>
        <taxon>Neoteleostei</taxon>
        <taxon>Acanthomorphata</taxon>
        <taxon>Eupercaria</taxon>
        <taxon>Perciformes</taxon>
        <taxon>Cottioidei</taxon>
        <taxon>Cottales</taxon>
        <taxon>Liparidae</taxon>
        <taxon>Liparis</taxon>
    </lineage>
</organism>
<feature type="compositionally biased region" description="Basic and acidic residues" evidence="1">
    <location>
        <begin position="107"/>
        <end position="123"/>
    </location>
</feature>
<accession>A0A4Z2F2N9</accession>
<reference evidence="2 3" key="1">
    <citation type="submission" date="2019-03" db="EMBL/GenBank/DDBJ databases">
        <title>First draft genome of Liparis tanakae, snailfish: a comprehensive survey of snailfish specific genes.</title>
        <authorList>
            <person name="Kim W."/>
            <person name="Song I."/>
            <person name="Jeong J.-H."/>
            <person name="Kim D."/>
            <person name="Kim S."/>
            <person name="Ryu S."/>
            <person name="Song J.Y."/>
            <person name="Lee S.K."/>
        </authorList>
    </citation>
    <scope>NUCLEOTIDE SEQUENCE [LARGE SCALE GENOMIC DNA]</scope>
    <source>
        <tissue evidence="2">Muscle</tissue>
    </source>
</reference>
<evidence type="ECO:0000313" key="3">
    <source>
        <dbReference type="Proteomes" id="UP000314294"/>
    </source>
</evidence>
<sequence>MMGFSPGLELKKEDRGEAITSGSGLTKPLRSQPGMHQRVHGVEALPRQPHGALLAQEGSALEPQRQRRAAVRQQVEPAGERMGVRHRLIEGQREFGCFGVGSVRTGGKKESAKEEPKRRRNTEPETGNTDVPRLTSGAQSERTERTRVGSAVFRTSAGLEFDVRVSRREVDRGVKIKAAAKIPAGGGERKDMSAPRGAALLLVFSCHTPQIERVFPRQDVGAVPPHEHLDAVVEGADAGLEGGALLDDQQGVPGPPAQGAVLTGTLDAAVWVHAVR</sequence>
<dbReference type="Proteomes" id="UP000314294">
    <property type="component" value="Unassembled WGS sequence"/>
</dbReference>